<dbReference type="PROSITE" id="PS00636">
    <property type="entry name" value="DNAJ_1"/>
    <property type="match status" value="1"/>
</dbReference>
<dbReference type="Pfam" id="PF23302">
    <property type="entry name" value="HTH_DNAJC9"/>
    <property type="match status" value="1"/>
</dbReference>
<dbReference type="InterPro" id="IPR001623">
    <property type="entry name" value="DnaJ_domain"/>
</dbReference>
<feature type="region of interest" description="Disordered" evidence="1">
    <location>
        <begin position="281"/>
        <end position="357"/>
    </location>
</feature>
<dbReference type="OrthoDB" id="110024at2759"/>
<evidence type="ECO:0000313" key="4">
    <source>
        <dbReference type="Proteomes" id="UP000242287"/>
    </source>
</evidence>
<dbReference type="PANTHER" id="PTHR44144:SF1">
    <property type="entry name" value="DNAJ HOMOLOG SUBFAMILY C MEMBER 9"/>
    <property type="match status" value="1"/>
</dbReference>
<feature type="compositionally biased region" description="Basic residues" evidence="1">
    <location>
        <begin position="340"/>
        <end position="357"/>
    </location>
</feature>
<dbReference type="Gene3D" id="1.10.287.110">
    <property type="entry name" value="DnaJ domain"/>
    <property type="match status" value="1"/>
</dbReference>
<dbReference type="PRINTS" id="PR00625">
    <property type="entry name" value="JDOMAIN"/>
</dbReference>
<evidence type="ECO:0000256" key="1">
    <source>
        <dbReference type="SAM" id="MobiDB-lite"/>
    </source>
</evidence>
<accession>A0A2A9NW64</accession>
<dbReference type="PANTHER" id="PTHR44144">
    <property type="entry name" value="DNAJ HOMOLOG SUBFAMILY C MEMBER 9"/>
    <property type="match status" value="1"/>
</dbReference>
<dbReference type="CDD" id="cd06257">
    <property type="entry name" value="DnaJ"/>
    <property type="match status" value="1"/>
</dbReference>
<dbReference type="InterPro" id="IPR056453">
    <property type="entry name" value="HTH_DNAJC9"/>
</dbReference>
<feature type="region of interest" description="Disordered" evidence="1">
    <location>
        <begin position="225"/>
        <end position="256"/>
    </location>
</feature>
<evidence type="ECO:0000259" key="2">
    <source>
        <dbReference type="PROSITE" id="PS50076"/>
    </source>
</evidence>
<dbReference type="InterPro" id="IPR052594">
    <property type="entry name" value="J_domain-containing_protein"/>
</dbReference>
<organism evidence="3 4">
    <name type="scientific">Amanita thiersii Skay4041</name>
    <dbReference type="NCBI Taxonomy" id="703135"/>
    <lineage>
        <taxon>Eukaryota</taxon>
        <taxon>Fungi</taxon>
        <taxon>Dikarya</taxon>
        <taxon>Basidiomycota</taxon>
        <taxon>Agaricomycotina</taxon>
        <taxon>Agaricomycetes</taxon>
        <taxon>Agaricomycetidae</taxon>
        <taxon>Agaricales</taxon>
        <taxon>Pluteineae</taxon>
        <taxon>Amanitaceae</taxon>
        <taxon>Amanita</taxon>
    </lineage>
</organism>
<dbReference type="SMART" id="SM00271">
    <property type="entry name" value="DnaJ"/>
    <property type="match status" value="1"/>
</dbReference>
<dbReference type="GO" id="GO:0005634">
    <property type="term" value="C:nucleus"/>
    <property type="evidence" value="ECO:0007669"/>
    <property type="project" value="TreeGrafter"/>
</dbReference>
<dbReference type="PROSITE" id="PS50076">
    <property type="entry name" value="DNAJ_2"/>
    <property type="match status" value="1"/>
</dbReference>
<reference evidence="3 4" key="1">
    <citation type="submission" date="2014-02" db="EMBL/GenBank/DDBJ databases">
        <title>Transposable element dynamics among asymbiotic and ectomycorrhizal Amanita fungi.</title>
        <authorList>
            <consortium name="DOE Joint Genome Institute"/>
            <person name="Hess J."/>
            <person name="Skrede I."/>
            <person name="Wolfe B."/>
            <person name="LaButti K."/>
            <person name="Ohm R.A."/>
            <person name="Grigoriev I.V."/>
            <person name="Pringle A."/>
        </authorList>
    </citation>
    <scope>NUCLEOTIDE SEQUENCE [LARGE SCALE GENOMIC DNA]</scope>
    <source>
        <strain evidence="3 4">SKay4041</strain>
    </source>
</reference>
<sequence>MDHDHDNDPISQFFPDQESVDLYAVLQLTQDATTDDIKKAYRRLALRYHPDKHATANEAAKVDALLKFQQVGFAYAVLTDDKKRKRYDKTGKTSEVFDFGEGEDGWDSYFEDLFDRVTRDKLNEMKKEYQGSAEEVGDLKSAYHETQGSIGEILNYIPHSTHDDEPRFIVLISGLISKGELPNLPLWESSTKDEKAKLVRKKASEKEAAEAEQLAKELGVWDEFYGTGKPGERKGKGKGKRDGKGKDNAADGDAEEDYSALQALILKKKEKNMDSFFDNLAAKYAEPEKKSKGRGKKRAREVEEEDQSPKKKRSAPAEPDINDEEFAKLQQKMFGDNSKASRKPISKTKKSERAKKT</sequence>
<dbReference type="EMBL" id="KZ301970">
    <property type="protein sequence ID" value="PFH54368.1"/>
    <property type="molecule type" value="Genomic_DNA"/>
</dbReference>
<dbReference type="STRING" id="703135.A0A2A9NW64"/>
<evidence type="ECO:0000313" key="3">
    <source>
        <dbReference type="EMBL" id="PFH54368.1"/>
    </source>
</evidence>
<dbReference type="InterPro" id="IPR036869">
    <property type="entry name" value="J_dom_sf"/>
</dbReference>
<protein>
    <recommendedName>
        <fullName evidence="2">J domain-containing protein</fullName>
    </recommendedName>
</protein>
<dbReference type="GO" id="GO:0005737">
    <property type="term" value="C:cytoplasm"/>
    <property type="evidence" value="ECO:0007669"/>
    <property type="project" value="TreeGrafter"/>
</dbReference>
<dbReference type="SUPFAM" id="SSF46565">
    <property type="entry name" value="Chaperone J-domain"/>
    <property type="match status" value="1"/>
</dbReference>
<feature type="compositionally biased region" description="Basic and acidic residues" evidence="1">
    <location>
        <begin position="230"/>
        <end position="249"/>
    </location>
</feature>
<name>A0A2A9NW64_9AGAR</name>
<dbReference type="Pfam" id="PF00226">
    <property type="entry name" value="DnaJ"/>
    <property type="match status" value="1"/>
</dbReference>
<proteinExistence type="predicted"/>
<dbReference type="Proteomes" id="UP000242287">
    <property type="component" value="Unassembled WGS sequence"/>
</dbReference>
<feature type="domain" description="J" evidence="2">
    <location>
        <begin position="21"/>
        <end position="91"/>
    </location>
</feature>
<dbReference type="AlphaFoldDB" id="A0A2A9NW64"/>
<keyword evidence="4" id="KW-1185">Reference proteome</keyword>
<dbReference type="InterPro" id="IPR018253">
    <property type="entry name" value="DnaJ_domain_CS"/>
</dbReference>
<dbReference type="GO" id="GO:0031072">
    <property type="term" value="F:heat shock protein binding"/>
    <property type="evidence" value="ECO:0007669"/>
    <property type="project" value="TreeGrafter"/>
</dbReference>
<gene>
    <name evidence="3" type="ORF">AMATHDRAFT_635</name>
</gene>